<gene>
    <name evidence="1" type="ORF">RMSM_07512</name>
</gene>
<evidence type="ECO:0000313" key="2">
    <source>
        <dbReference type="Proteomes" id="UP000011991"/>
    </source>
</evidence>
<sequence>MNTLYLDQNPATVKRPPLVDRSVGFCRRCGRLADEHEQICSRCDYDGVDAVSQFGEVYSYTTVRACKPQNTANKIDGKASGSCQESLDDQWVLALIQLSNGALVTAKLVPPRDDLHIGLRVKFVPNPPSATHTGNGLFFSLVVNQRELAS</sequence>
<reference evidence="1 2" key="1">
    <citation type="journal article" date="2013" name="Mar. Genomics">
        <title>Expression of sulfatases in Rhodopirellula baltica and the diversity of sulfatases in the genus Rhodopirellula.</title>
        <authorList>
            <person name="Wegner C.E."/>
            <person name="Richter-Heitmann T."/>
            <person name="Klindworth A."/>
            <person name="Klockow C."/>
            <person name="Richter M."/>
            <person name="Achstetter T."/>
            <person name="Glockner F.O."/>
            <person name="Harder J."/>
        </authorList>
    </citation>
    <scope>NUCLEOTIDE SEQUENCE [LARGE SCALE GENOMIC DNA]</scope>
    <source>
        <strain evidence="1 2">SM1</strain>
    </source>
</reference>
<protein>
    <recommendedName>
        <fullName evidence="3">DUF35 domain-containing protein</fullName>
    </recommendedName>
</protein>
<keyword evidence="2" id="KW-1185">Reference proteome</keyword>
<dbReference type="EMBL" id="ANOG01001067">
    <property type="protein sequence ID" value="EMI15567.1"/>
    <property type="molecule type" value="Genomic_DNA"/>
</dbReference>
<dbReference type="SUPFAM" id="SSF50249">
    <property type="entry name" value="Nucleic acid-binding proteins"/>
    <property type="match status" value="1"/>
</dbReference>
<dbReference type="InterPro" id="IPR012340">
    <property type="entry name" value="NA-bd_OB-fold"/>
</dbReference>
<name>M5RJL3_9BACT</name>
<dbReference type="PATRIC" id="fig|1265738.3.peg.7493"/>
<comment type="caution">
    <text evidence="1">The sequence shown here is derived from an EMBL/GenBank/DDBJ whole genome shotgun (WGS) entry which is preliminary data.</text>
</comment>
<proteinExistence type="predicted"/>
<accession>M5RJL3</accession>
<dbReference type="AlphaFoldDB" id="M5RJL3"/>
<dbReference type="Proteomes" id="UP000011991">
    <property type="component" value="Unassembled WGS sequence"/>
</dbReference>
<organism evidence="1 2">
    <name type="scientific">Rhodopirellula maiorica SM1</name>
    <dbReference type="NCBI Taxonomy" id="1265738"/>
    <lineage>
        <taxon>Bacteria</taxon>
        <taxon>Pseudomonadati</taxon>
        <taxon>Planctomycetota</taxon>
        <taxon>Planctomycetia</taxon>
        <taxon>Pirellulales</taxon>
        <taxon>Pirellulaceae</taxon>
        <taxon>Novipirellula</taxon>
    </lineage>
</organism>
<evidence type="ECO:0000313" key="1">
    <source>
        <dbReference type="EMBL" id="EMI15567.1"/>
    </source>
</evidence>
<evidence type="ECO:0008006" key="3">
    <source>
        <dbReference type="Google" id="ProtNLM"/>
    </source>
</evidence>
<dbReference type="RefSeq" id="WP_008708801.1">
    <property type="nucleotide sequence ID" value="NZ_ANOG01001067.1"/>
</dbReference>